<evidence type="ECO:0000256" key="9">
    <source>
        <dbReference type="ARBA" id="ARBA00022694"/>
    </source>
</evidence>
<comment type="caution">
    <text evidence="17">The sequence shown here is derived from an EMBL/GenBank/DDBJ whole genome shotgun (WGS) entry which is preliminary data.</text>
</comment>
<keyword evidence="11 14" id="KW-0408">Iron</keyword>
<feature type="active site" description="S-methylcysteine intermediate" evidence="14">
    <location>
        <position position="378"/>
    </location>
</feature>
<keyword evidence="9 14" id="KW-0819">tRNA processing</keyword>
<evidence type="ECO:0000256" key="4">
    <source>
        <dbReference type="ARBA" id="ARBA00022490"/>
    </source>
</evidence>
<dbReference type="InterPro" id="IPR027492">
    <property type="entry name" value="RNA_MTrfase_RlmN"/>
</dbReference>
<evidence type="ECO:0000256" key="14">
    <source>
        <dbReference type="HAMAP-Rule" id="MF_01849"/>
    </source>
</evidence>
<comment type="caution">
    <text evidence="14">Lacks conserved residue(s) required for the propagation of feature annotation.</text>
</comment>
<evidence type="ECO:0000256" key="7">
    <source>
        <dbReference type="ARBA" id="ARBA00022679"/>
    </source>
</evidence>
<comment type="function">
    <text evidence="14">Specifically methylates position 2 of adenine 2503 in 23S rRNA and position 2 of adenine 37 in tRNAs. m2A2503 modification seems to play a crucial role in the proofreading step occurring at the peptidyl transferase center and thus would serve to optimize ribosomal fidelity.</text>
</comment>
<dbReference type="GO" id="GO:0000049">
    <property type="term" value="F:tRNA binding"/>
    <property type="evidence" value="ECO:0007669"/>
    <property type="project" value="UniProtKB-UniRule"/>
</dbReference>
<protein>
    <recommendedName>
        <fullName evidence="14">Dual-specificity RNA methyltransferase RlmN</fullName>
        <ecNumber evidence="14">2.1.1.192</ecNumber>
    </recommendedName>
    <alternativeName>
        <fullName evidence="14">23S rRNA (adenine(2503)-C(2))-methyltransferase</fullName>
    </alternativeName>
    <alternativeName>
        <fullName evidence="14">23S rRNA m2A2503 methyltransferase</fullName>
    </alternativeName>
    <alternativeName>
        <fullName evidence="14">Ribosomal RNA large subunit methyltransferase N</fullName>
    </alternativeName>
    <alternativeName>
        <fullName evidence="14">tRNA (adenine(37)-C(2))-methyltransferase</fullName>
    </alternativeName>
    <alternativeName>
        <fullName evidence="14">tRNA m2A37 methyltransferase</fullName>
    </alternativeName>
</protein>
<keyword evidence="6 14" id="KW-0489">Methyltransferase</keyword>
<dbReference type="PIRSF" id="PIRSF006004">
    <property type="entry name" value="CHP00048"/>
    <property type="match status" value="1"/>
</dbReference>
<evidence type="ECO:0000256" key="1">
    <source>
        <dbReference type="ARBA" id="ARBA00004496"/>
    </source>
</evidence>
<dbReference type="Proteomes" id="UP000473854">
    <property type="component" value="Unassembled WGS sequence"/>
</dbReference>
<dbReference type="GeneID" id="86889417"/>
<accession>A0A6L6GDA4</accession>
<keyword evidence="4 14" id="KW-0963">Cytoplasm</keyword>
<reference evidence="17 18" key="1">
    <citation type="submission" date="2019-11" db="EMBL/GenBank/DDBJ databases">
        <authorList>
            <person name="An D."/>
        </authorList>
    </citation>
    <scope>NUCLEOTIDE SEQUENCE [LARGE SCALE GENOMIC DNA]</scope>
    <source>
        <strain evidence="17 18">YIM 103518</strain>
    </source>
</reference>
<dbReference type="CDD" id="cd01335">
    <property type="entry name" value="Radical_SAM"/>
    <property type="match status" value="1"/>
</dbReference>
<evidence type="ECO:0000256" key="10">
    <source>
        <dbReference type="ARBA" id="ARBA00022723"/>
    </source>
</evidence>
<evidence type="ECO:0000259" key="16">
    <source>
        <dbReference type="PROSITE" id="PS51918"/>
    </source>
</evidence>
<dbReference type="Pfam" id="PF21016">
    <property type="entry name" value="RlmN_N"/>
    <property type="match status" value="1"/>
</dbReference>
<feature type="binding site" evidence="14">
    <location>
        <position position="232"/>
    </location>
    <ligand>
        <name>S-adenosyl-L-methionine</name>
        <dbReference type="ChEBI" id="CHEBI:59789"/>
    </ligand>
</feature>
<dbReference type="InterPro" id="IPR040072">
    <property type="entry name" value="Methyltransferase_A"/>
</dbReference>
<dbReference type="InterPro" id="IPR048641">
    <property type="entry name" value="RlmN_N"/>
</dbReference>
<name>A0A6L6GDA4_9GAMM</name>
<keyword evidence="8 14" id="KW-0949">S-adenosyl-L-methionine</keyword>
<dbReference type="SFLD" id="SFLDG01062">
    <property type="entry name" value="methyltransferase_(Class_A)"/>
    <property type="match status" value="1"/>
</dbReference>
<dbReference type="EMBL" id="WLYL01000006">
    <property type="protein sequence ID" value="MTD10465.1"/>
    <property type="molecule type" value="Genomic_DNA"/>
</dbReference>
<dbReference type="PANTHER" id="PTHR30544">
    <property type="entry name" value="23S RRNA METHYLTRANSFERASE"/>
    <property type="match status" value="1"/>
</dbReference>
<keyword evidence="5 14" id="KW-0698">rRNA processing</keyword>
<dbReference type="GO" id="GO:0070040">
    <property type="term" value="F:rRNA (adenine(2503)-C2-)-methyltransferase activity"/>
    <property type="evidence" value="ECO:0007669"/>
    <property type="project" value="UniProtKB-UniRule"/>
</dbReference>
<feature type="binding site" evidence="14">
    <location>
        <position position="335"/>
    </location>
    <ligand>
        <name>S-adenosyl-L-methionine</name>
        <dbReference type="ChEBI" id="CHEBI:59789"/>
    </ligand>
</feature>
<dbReference type="GO" id="GO:0005737">
    <property type="term" value="C:cytoplasm"/>
    <property type="evidence" value="ECO:0007669"/>
    <property type="project" value="UniProtKB-SubCell"/>
</dbReference>
<feature type="compositionally biased region" description="Polar residues" evidence="15">
    <location>
        <begin position="1"/>
        <end position="25"/>
    </location>
</feature>
<feature type="binding site" evidence="14">
    <location>
        <position position="151"/>
    </location>
    <ligand>
        <name>[4Fe-4S] cluster</name>
        <dbReference type="ChEBI" id="CHEBI:49883"/>
        <note>4Fe-4S-S-AdoMet</note>
    </ligand>
</feature>
<dbReference type="Gene3D" id="1.10.150.530">
    <property type="match status" value="1"/>
</dbReference>
<comment type="cofactor">
    <cofactor evidence="14">
        <name>[4Fe-4S] cluster</name>
        <dbReference type="ChEBI" id="CHEBI:49883"/>
    </cofactor>
    <text evidence="14">Binds 1 [4Fe-4S] cluster. The cluster is coordinated with 3 cysteines and an exchangeable S-adenosyl-L-methionine.</text>
</comment>
<dbReference type="SFLD" id="SFLDF00275">
    <property type="entry name" value="adenosine_C2_methyltransferase"/>
    <property type="match status" value="1"/>
</dbReference>
<evidence type="ECO:0000313" key="17">
    <source>
        <dbReference type="EMBL" id="MTD10465.1"/>
    </source>
</evidence>
<dbReference type="EC" id="2.1.1.192" evidence="14"/>
<comment type="subcellular location">
    <subcellularLocation>
        <location evidence="1 14">Cytoplasm</location>
    </subcellularLocation>
</comment>
<dbReference type="SUPFAM" id="SSF102114">
    <property type="entry name" value="Radical SAM enzymes"/>
    <property type="match status" value="1"/>
</dbReference>
<feature type="binding site" evidence="14">
    <location>
        <position position="148"/>
    </location>
    <ligand>
        <name>[4Fe-4S] cluster</name>
        <dbReference type="ChEBI" id="CHEBI:49883"/>
        <note>4Fe-4S-S-AdoMet</note>
    </ligand>
</feature>
<sequence>MSTEVVATSAISDAQPQSPSAPTQKSVEKVNLLGLSRPQMEKFFEEIGEKKFRAGQVMKWIHQFFVTDFAEMTNISGKLREKLEKICVIEAPEVVHKNYSKDGTRKWVFRVGDGEGSLVETVLIPADDKTGARKTLCISSQVGCALDCSFCSTGKQGFQRDLNQAEIIGQLWMANYSYMEDVPVLERERSVTNVVMMGMGEPLLNYDAVLNSMRIMLDDFAYGMSKRRVTLSTSGVVPKIDQMVKDIDVALAISLHAPNDELRNELVPINKKYPLEQLIAACQRYIAKDGNESSRKHVTIEYVMLDGVNDSLTHAQEMIKLLKNLPSKINLIPFNPFPHAPYGRSSRNKIISFQKALSDAGFVCTIRQTRGDDIDAACGQLVGQVADRTRRAEQWKKKVAAQNEIIRSQG</sequence>
<evidence type="ECO:0000256" key="12">
    <source>
        <dbReference type="ARBA" id="ARBA00023014"/>
    </source>
</evidence>
<feature type="binding site" evidence="14">
    <location>
        <position position="144"/>
    </location>
    <ligand>
        <name>[4Fe-4S] cluster</name>
        <dbReference type="ChEBI" id="CHEBI:49883"/>
        <note>4Fe-4S-S-AdoMet</note>
    </ligand>
</feature>
<evidence type="ECO:0000256" key="6">
    <source>
        <dbReference type="ARBA" id="ARBA00022603"/>
    </source>
</evidence>
<dbReference type="GO" id="GO:0002935">
    <property type="term" value="F:tRNA (adenine(37)-C2)-methyltransferase activity"/>
    <property type="evidence" value="ECO:0007669"/>
    <property type="project" value="UniProtKB-UniRule"/>
</dbReference>
<gene>
    <name evidence="14 17" type="primary">rlmN</name>
    <name evidence="17" type="ORF">GIX10_03235</name>
</gene>
<comment type="miscellaneous">
    <text evidence="14">Reaction proceeds by a ping-pong mechanism involving intermediate methylation of a conserved cysteine residue.</text>
</comment>
<dbReference type="GO" id="GO:0030488">
    <property type="term" value="P:tRNA methylation"/>
    <property type="evidence" value="ECO:0007669"/>
    <property type="project" value="UniProtKB-UniRule"/>
</dbReference>
<evidence type="ECO:0000256" key="15">
    <source>
        <dbReference type="SAM" id="MobiDB-lite"/>
    </source>
</evidence>
<feature type="binding site" evidence="14">
    <location>
        <begin position="200"/>
        <end position="201"/>
    </location>
    <ligand>
        <name>S-adenosyl-L-methionine</name>
        <dbReference type="ChEBI" id="CHEBI:59789"/>
    </ligand>
</feature>
<dbReference type="AlphaFoldDB" id="A0A6L6GDA4"/>
<feature type="region of interest" description="Disordered" evidence="15">
    <location>
        <begin position="1"/>
        <end position="26"/>
    </location>
</feature>
<dbReference type="GO" id="GO:0070475">
    <property type="term" value="P:rRNA base methylation"/>
    <property type="evidence" value="ECO:0007669"/>
    <property type="project" value="UniProtKB-UniRule"/>
</dbReference>
<evidence type="ECO:0000256" key="3">
    <source>
        <dbReference type="ARBA" id="ARBA00022485"/>
    </source>
</evidence>
<dbReference type="GO" id="GO:0019843">
    <property type="term" value="F:rRNA binding"/>
    <property type="evidence" value="ECO:0007669"/>
    <property type="project" value="UniProtKB-UniRule"/>
</dbReference>
<dbReference type="GO" id="GO:0051539">
    <property type="term" value="F:4 iron, 4 sulfur cluster binding"/>
    <property type="evidence" value="ECO:0007669"/>
    <property type="project" value="UniProtKB-UniRule"/>
</dbReference>
<evidence type="ECO:0000313" key="18">
    <source>
        <dbReference type="Proteomes" id="UP000473854"/>
    </source>
</evidence>
<dbReference type="Gene3D" id="3.20.20.70">
    <property type="entry name" value="Aldolase class I"/>
    <property type="match status" value="1"/>
</dbReference>
<dbReference type="InterPro" id="IPR004383">
    <property type="entry name" value="rRNA_lsu_MTrfase_RlmN/Cfr"/>
</dbReference>
<dbReference type="RefSeq" id="WP_154772102.1">
    <property type="nucleotide sequence ID" value="NZ_JAXHPE010000006.1"/>
</dbReference>
<evidence type="ECO:0000256" key="5">
    <source>
        <dbReference type="ARBA" id="ARBA00022552"/>
    </source>
</evidence>
<dbReference type="FunFam" id="3.20.20.70:FF:000008">
    <property type="entry name" value="Dual-specificity RNA methyltransferase RlmN"/>
    <property type="match status" value="1"/>
</dbReference>
<dbReference type="NCBIfam" id="TIGR00048">
    <property type="entry name" value="rRNA_mod_RlmN"/>
    <property type="match status" value="1"/>
</dbReference>
<keyword evidence="7 14" id="KW-0808">Transferase</keyword>
<proteinExistence type="inferred from homology"/>
<comment type="catalytic activity">
    <reaction evidence="14">
        <text>adenosine(2503) in 23S rRNA + 2 reduced [2Fe-2S]-[ferredoxin] + 2 S-adenosyl-L-methionine = 2-methyladenosine(2503) in 23S rRNA + 5'-deoxyadenosine + L-methionine + 2 oxidized [2Fe-2S]-[ferredoxin] + S-adenosyl-L-homocysteine</text>
        <dbReference type="Rhea" id="RHEA:42916"/>
        <dbReference type="Rhea" id="RHEA-COMP:10000"/>
        <dbReference type="Rhea" id="RHEA-COMP:10001"/>
        <dbReference type="Rhea" id="RHEA-COMP:10152"/>
        <dbReference type="Rhea" id="RHEA-COMP:10282"/>
        <dbReference type="ChEBI" id="CHEBI:17319"/>
        <dbReference type="ChEBI" id="CHEBI:33737"/>
        <dbReference type="ChEBI" id="CHEBI:33738"/>
        <dbReference type="ChEBI" id="CHEBI:57844"/>
        <dbReference type="ChEBI" id="CHEBI:57856"/>
        <dbReference type="ChEBI" id="CHEBI:59789"/>
        <dbReference type="ChEBI" id="CHEBI:74411"/>
        <dbReference type="ChEBI" id="CHEBI:74497"/>
        <dbReference type="EC" id="2.1.1.192"/>
    </reaction>
</comment>
<keyword evidence="10 14" id="KW-0479">Metal-binding</keyword>
<evidence type="ECO:0000256" key="2">
    <source>
        <dbReference type="ARBA" id="ARBA00007544"/>
    </source>
</evidence>
<keyword evidence="13 14" id="KW-1015">Disulfide bond</keyword>
<comment type="similarity">
    <text evidence="2 14">Belongs to the radical SAM superfamily. RlmN family.</text>
</comment>
<organism evidence="17 18">
    <name type="scientific">Acinetobacter faecalis</name>
    <dbReference type="NCBI Taxonomy" id="2665161"/>
    <lineage>
        <taxon>Bacteria</taxon>
        <taxon>Pseudomonadati</taxon>
        <taxon>Pseudomonadota</taxon>
        <taxon>Gammaproteobacteria</taxon>
        <taxon>Moraxellales</taxon>
        <taxon>Moraxellaceae</taxon>
        <taxon>Acinetobacter</taxon>
    </lineage>
</organism>
<dbReference type="HAMAP" id="MF_01849">
    <property type="entry name" value="RNA_methyltr_RlmN"/>
    <property type="match status" value="1"/>
</dbReference>
<dbReference type="PROSITE" id="PS51918">
    <property type="entry name" value="RADICAL_SAM"/>
    <property type="match status" value="1"/>
</dbReference>
<dbReference type="InterPro" id="IPR007197">
    <property type="entry name" value="rSAM"/>
</dbReference>
<feature type="active site" description="Proton acceptor" evidence="14">
    <location>
        <position position="120"/>
    </location>
</feature>
<dbReference type="InterPro" id="IPR013785">
    <property type="entry name" value="Aldolase_TIM"/>
</dbReference>
<dbReference type="GO" id="GO:0046872">
    <property type="term" value="F:metal ion binding"/>
    <property type="evidence" value="ECO:0007669"/>
    <property type="project" value="UniProtKB-KW"/>
</dbReference>
<dbReference type="FunFam" id="1.10.150.530:FF:000003">
    <property type="entry name" value="Dual-specificity RNA methyltransferase RlmN"/>
    <property type="match status" value="1"/>
</dbReference>
<keyword evidence="12 14" id="KW-0411">Iron-sulfur</keyword>
<dbReference type="SFLD" id="SFLDS00029">
    <property type="entry name" value="Radical_SAM"/>
    <property type="match status" value="1"/>
</dbReference>
<dbReference type="Pfam" id="PF04055">
    <property type="entry name" value="Radical_SAM"/>
    <property type="match status" value="1"/>
</dbReference>
<evidence type="ECO:0000256" key="11">
    <source>
        <dbReference type="ARBA" id="ARBA00023004"/>
    </source>
</evidence>
<dbReference type="InterPro" id="IPR058240">
    <property type="entry name" value="rSAM_sf"/>
</dbReference>
<comment type="catalytic activity">
    <reaction evidence="14">
        <text>adenosine(37) in tRNA + 2 reduced [2Fe-2S]-[ferredoxin] + 2 S-adenosyl-L-methionine = 2-methyladenosine(37) in tRNA + 5'-deoxyadenosine + L-methionine + 2 oxidized [2Fe-2S]-[ferredoxin] + S-adenosyl-L-homocysteine</text>
        <dbReference type="Rhea" id="RHEA:43332"/>
        <dbReference type="Rhea" id="RHEA-COMP:10000"/>
        <dbReference type="Rhea" id="RHEA-COMP:10001"/>
        <dbReference type="Rhea" id="RHEA-COMP:10162"/>
        <dbReference type="Rhea" id="RHEA-COMP:10485"/>
        <dbReference type="ChEBI" id="CHEBI:17319"/>
        <dbReference type="ChEBI" id="CHEBI:33737"/>
        <dbReference type="ChEBI" id="CHEBI:33738"/>
        <dbReference type="ChEBI" id="CHEBI:57844"/>
        <dbReference type="ChEBI" id="CHEBI:57856"/>
        <dbReference type="ChEBI" id="CHEBI:59789"/>
        <dbReference type="ChEBI" id="CHEBI:74411"/>
        <dbReference type="ChEBI" id="CHEBI:74497"/>
        <dbReference type="EC" id="2.1.1.192"/>
    </reaction>
</comment>
<evidence type="ECO:0000256" key="13">
    <source>
        <dbReference type="ARBA" id="ARBA00023157"/>
    </source>
</evidence>
<dbReference type="PANTHER" id="PTHR30544:SF5">
    <property type="entry name" value="RADICAL SAM CORE DOMAIN-CONTAINING PROTEIN"/>
    <property type="match status" value="1"/>
</dbReference>
<feature type="domain" description="Radical SAM core" evidence="16">
    <location>
        <begin position="130"/>
        <end position="373"/>
    </location>
</feature>
<feature type="binding site" evidence="14">
    <location>
        <begin position="254"/>
        <end position="256"/>
    </location>
    <ligand>
        <name>S-adenosyl-L-methionine</name>
        <dbReference type="ChEBI" id="CHEBI:59789"/>
    </ligand>
</feature>
<keyword evidence="3 14" id="KW-0004">4Fe-4S</keyword>
<evidence type="ECO:0000256" key="8">
    <source>
        <dbReference type="ARBA" id="ARBA00022691"/>
    </source>
</evidence>